<evidence type="ECO:0000256" key="8">
    <source>
        <dbReference type="ARBA" id="ARBA00022723"/>
    </source>
</evidence>
<feature type="binding site" evidence="13">
    <location>
        <begin position="603"/>
        <end position="605"/>
    </location>
    <ligand>
        <name>a peptide</name>
        <dbReference type="ChEBI" id="CHEBI:60466"/>
    </ligand>
</feature>
<feature type="signal peptide" evidence="16">
    <location>
        <begin position="1"/>
        <end position="23"/>
    </location>
</feature>
<dbReference type="InterPro" id="IPR034015">
    <property type="entry name" value="M1_LTA4H"/>
</dbReference>
<organism evidence="18 19">
    <name type="scientific">Alteromonas profundi</name>
    <dbReference type="NCBI Taxonomy" id="2696062"/>
    <lineage>
        <taxon>Bacteria</taxon>
        <taxon>Pseudomonadati</taxon>
        <taxon>Pseudomonadota</taxon>
        <taxon>Gammaproteobacteria</taxon>
        <taxon>Alteromonadales</taxon>
        <taxon>Alteromonadaceae</taxon>
        <taxon>Alteromonas/Salinimonas group</taxon>
        <taxon>Alteromonas</taxon>
    </lineage>
</organism>
<dbReference type="AlphaFoldDB" id="A0A7X5LI34"/>
<evidence type="ECO:0000256" key="16">
    <source>
        <dbReference type="SAM" id="SignalP"/>
    </source>
</evidence>
<feature type="domain" description="Peptidase M1 leukotriene A4 hydrolase/aminopeptidase C-terminal" evidence="17">
    <location>
        <begin position="508"/>
        <end position="647"/>
    </location>
</feature>
<sequence length="649" mass="72414">MKNYGMFATFVCAPLLFACSEKASQTDEAMTTPSSTTVESQQQGKGKTDTAAEAVVSDIATGVDYHSFSNPDEIRVTHLSLDLSANFDTKQLVGKVTLDIERAAPTNNQLILDTRALNIAKVTVEGEDIAYELGETDPDLGTPLSITLPEHAKSVTVAYSTSAEASGVQWLTPAQTAGKQHPFLFTQAQAVHARSFIPLQDSPKVRVTYDANIKTPPELLAVMSAANDPTTKRDGDYSFTMPQAVPSYLIALAIGDLKFKSMGKRTGVYAEPALLDAAAAEFEDTEAMLEVTERTYGPYQWDRYDLLILPPSFPFGGMENPRLSFITPTVIAGDKSLVALIAHELAHSWSGNTVTNATWRDLWLNEGFTTYLTYRIMEVVYGHERYKQEAVLGYQDLQRDLAALNEQDEILAIDLRGRNPDDVFSNIPYEKGALFLRELEQKVGRKNFDAFLMQYFEDFEFQSITTDQFIAYLDKTLLASYPQKLDRERIHAWIFEPGLPDNAPQPESDAFDTIDDIRAQWLAGTRPASDIDTRLWTVHQWLYFLNNMPNSLSAAQLDELDAAFSLTTTSNNEIAHSWLMIAVANEYKPAYERLYEYLTSIGRNKLVKPLYRELVKTPEGKAFAAKAFAEAKPGYHPLTIKANEGYVKP</sequence>
<keyword evidence="18" id="KW-0031">Aminopeptidase</keyword>
<keyword evidence="19" id="KW-1185">Reference proteome</keyword>
<dbReference type="PRINTS" id="PR00756">
    <property type="entry name" value="ALADIPTASE"/>
</dbReference>
<dbReference type="EMBL" id="JAAAWN010000001">
    <property type="protein sequence ID" value="NDV89683.1"/>
    <property type="molecule type" value="Genomic_DNA"/>
</dbReference>
<dbReference type="FunFam" id="3.30.2010.30:FF:000001">
    <property type="entry name" value="Leukotriene A(4) hydrolase"/>
    <property type="match status" value="1"/>
</dbReference>
<dbReference type="Pfam" id="PF17900">
    <property type="entry name" value="Peptidase_M1_N"/>
    <property type="match status" value="1"/>
</dbReference>
<dbReference type="Pfam" id="PF01433">
    <property type="entry name" value="Peptidase_M1"/>
    <property type="match status" value="1"/>
</dbReference>
<accession>A0A7X5LI34</accession>
<keyword evidence="11" id="KW-0482">Metalloprotease</keyword>
<dbReference type="InterPro" id="IPR015211">
    <property type="entry name" value="Peptidase_M1_C"/>
</dbReference>
<evidence type="ECO:0000313" key="18">
    <source>
        <dbReference type="EMBL" id="NDV89683.1"/>
    </source>
</evidence>
<evidence type="ECO:0000256" key="11">
    <source>
        <dbReference type="ARBA" id="ARBA00023049"/>
    </source>
</evidence>
<comment type="similarity">
    <text evidence="3">Belongs to the peptidase M1 family.</text>
</comment>
<dbReference type="PANTHER" id="PTHR45726:SF3">
    <property type="entry name" value="LEUKOTRIENE A-4 HYDROLASE"/>
    <property type="match status" value="1"/>
</dbReference>
<dbReference type="GO" id="GO:0016285">
    <property type="term" value="F:alanyl aminopeptidase activity"/>
    <property type="evidence" value="ECO:0007669"/>
    <property type="project" value="UniProtKB-EC"/>
</dbReference>
<name>A0A7X5LI34_9ALTE</name>
<evidence type="ECO:0000256" key="12">
    <source>
        <dbReference type="PIRSR" id="PIRSR634015-1"/>
    </source>
</evidence>
<feature type="active site" description="Proton donor" evidence="12">
    <location>
        <position position="429"/>
    </location>
</feature>
<dbReference type="InterPro" id="IPR014782">
    <property type="entry name" value="Peptidase_M1_dom"/>
</dbReference>
<keyword evidence="16" id="KW-0732">Signal</keyword>
<evidence type="ECO:0000256" key="9">
    <source>
        <dbReference type="ARBA" id="ARBA00022801"/>
    </source>
</evidence>
<dbReference type="PANTHER" id="PTHR45726">
    <property type="entry name" value="LEUKOTRIENE A-4 HYDROLASE"/>
    <property type="match status" value="1"/>
</dbReference>
<comment type="cofactor">
    <cofactor evidence="14">
        <name>Zn(2+)</name>
        <dbReference type="ChEBI" id="CHEBI:29105"/>
    </cofactor>
    <text evidence="14">Binds 1 zinc ion per subunit.</text>
</comment>
<dbReference type="CDD" id="cd09599">
    <property type="entry name" value="M1_LTA4H"/>
    <property type="match status" value="1"/>
</dbReference>
<dbReference type="GO" id="GO:0008237">
    <property type="term" value="F:metallopeptidase activity"/>
    <property type="evidence" value="ECO:0007669"/>
    <property type="project" value="UniProtKB-KW"/>
</dbReference>
<keyword evidence="10 14" id="KW-0862">Zinc</keyword>
<dbReference type="RefSeq" id="WP_163083280.1">
    <property type="nucleotide sequence ID" value="NZ_JAAAWN010000001.1"/>
</dbReference>
<dbReference type="EC" id="3.4.11.2" evidence="4"/>
<dbReference type="Proteomes" id="UP000470213">
    <property type="component" value="Unassembled WGS sequence"/>
</dbReference>
<gene>
    <name evidence="18" type="ORF">GTH32_00535</name>
</gene>
<evidence type="ECO:0000256" key="15">
    <source>
        <dbReference type="SAM" id="MobiDB-lite"/>
    </source>
</evidence>
<evidence type="ECO:0000256" key="2">
    <source>
        <dbReference type="ARBA" id="ARBA00004496"/>
    </source>
</evidence>
<dbReference type="SUPFAM" id="SSF55486">
    <property type="entry name" value="Metalloproteases ('zincins'), catalytic domain"/>
    <property type="match status" value="1"/>
</dbReference>
<protein>
    <recommendedName>
        <fullName evidence="5">Aminopeptidase N</fullName>
        <ecNumber evidence="4">3.4.11.2</ecNumber>
    </recommendedName>
</protein>
<dbReference type="SUPFAM" id="SSF63737">
    <property type="entry name" value="Leukotriene A4 hydrolase N-terminal domain"/>
    <property type="match status" value="1"/>
</dbReference>
<feature type="chain" id="PRO_5030512094" description="Aminopeptidase N" evidence="16">
    <location>
        <begin position="24"/>
        <end position="649"/>
    </location>
</feature>
<comment type="caution">
    <text evidence="18">The sequence shown here is derived from an EMBL/GenBank/DDBJ whole genome shotgun (WGS) entry which is preliminary data.</text>
</comment>
<feature type="compositionally biased region" description="Polar residues" evidence="15">
    <location>
        <begin position="28"/>
        <end position="45"/>
    </location>
</feature>
<feature type="region of interest" description="Disordered" evidence="15">
    <location>
        <begin position="28"/>
        <end position="49"/>
    </location>
</feature>
<feature type="binding site" evidence="13">
    <location>
        <begin position="187"/>
        <end position="189"/>
    </location>
    <ligand>
        <name>a peptide</name>
        <dbReference type="ChEBI" id="CHEBI:60466"/>
    </ligand>
</feature>
<evidence type="ECO:0000256" key="13">
    <source>
        <dbReference type="PIRSR" id="PIRSR634015-2"/>
    </source>
</evidence>
<feature type="binding site" evidence="14">
    <location>
        <position position="366"/>
    </location>
    <ligand>
        <name>Zn(2+)</name>
        <dbReference type="ChEBI" id="CHEBI:29105"/>
        <note>catalytic</note>
    </ligand>
</feature>
<evidence type="ECO:0000256" key="7">
    <source>
        <dbReference type="ARBA" id="ARBA00022670"/>
    </source>
</evidence>
<evidence type="ECO:0000256" key="5">
    <source>
        <dbReference type="ARBA" id="ARBA00015611"/>
    </source>
</evidence>
<feature type="binding site" evidence="13">
    <location>
        <begin position="314"/>
        <end position="319"/>
    </location>
    <ligand>
        <name>a peptide</name>
        <dbReference type="ChEBI" id="CHEBI:60466"/>
    </ligand>
</feature>
<evidence type="ECO:0000256" key="4">
    <source>
        <dbReference type="ARBA" id="ARBA00012564"/>
    </source>
</evidence>
<evidence type="ECO:0000256" key="3">
    <source>
        <dbReference type="ARBA" id="ARBA00010136"/>
    </source>
</evidence>
<evidence type="ECO:0000256" key="1">
    <source>
        <dbReference type="ARBA" id="ARBA00000098"/>
    </source>
</evidence>
<keyword evidence="6" id="KW-0963">Cytoplasm</keyword>
<comment type="catalytic activity">
    <reaction evidence="1">
        <text>Release of an N-terminal amino acid, Xaa-|-Yaa- from a peptide, amide or arylamide. Xaa is preferably Ala, but may be most amino acids including Pro (slow action). When a terminal hydrophobic residue is followed by a prolyl residue, the two may be released as an intact Xaa-Pro dipeptide.</text>
        <dbReference type="EC" id="3.4.11.2"/>
    </reaction>
</comment>
<dbReference type="SMART" id="SM01263">
    <property type="entry name" value="Leuk-A4-hydro_C"/>
    <property type="match status" value="1"/>
</dbReference>
<evidence type="ECO:0000256" key="14">
    <source>
        <dbReference type="PIRSR" id="PIRSR634015-3"/>
    </source>
</evidence>
<dbReference type="InterPro" id="IPR049980">
    <property type="entry name" value="LTA4H_cat"/>
</dbReference>
<dbReference type="GO" id="GO:0008270">
    <property type="term" value="F:zinc ion binding"/>
    <property type="evidence" value="ECO:0007669"/>
    <property type="project" value="InterPro"/>
</dbReference>
<dbReference type="InterPro" id="IPR045357">
    <property type="entry name" value="Aminopeptidase_N-like_N"/>
</dbReference>
<keyword evidence="9" id="KW-0378">Hydrolase</keyword>
<keyword evidence="7" id="KW-0645">Protease</keyword>
<comment type="subcellular location">
    <subcellularLocation>
        <location evidence="2">Cytoplasm</location>
    </subcellularLocation>
</comment>
<dbReference type="GO" id="GO:0005737">
    <property type="term" value="C:cytoplasm"/>
    <property type="evidence" value="ECO:0007669"/>
    <property type="project" value="UniProtKB-SubCell"/>
</dbReference>
<dbReference type="PROSITE" id="PS51257">
    <property type="entry name" value="PROKAR_LIPOPROTEIN"/>
    <property type="match status" value="1"/>
</dbReference>
<evidence type="ECO:0000313" key="19">
    <source>
        <dbReference type="Proteomes" id="UP000470213"/>
    </source>
</evidence>
<dbReference type="Pfam" id="PF09127">
    <property type="entry name" value="Leuk-A4-hydro_C"/>
    <property type="match status" value="1"/>
</dbReference>
<dbReference type="InterPro" id="IPR042097">
    <property type="entry name" value="Aminopeptidase_N-like_N_sf"/>
</dbReference>
<evidence type="ECO:0000259" key="17">
    <source>
        <dbReference type="SMART" id="SM01263"/>
    </source>
</evidence>
<feature type="active site" description="Proton acceptor" evidence="12">
    <location>
        <position position="344"/>
    </location>
</feature>
<evidence type="ECO:0000256" key="10">
    <source>
        <dbReference type="ARBA" id="ARBA00022833"/>
    </source>
</evidence>
<dbReference type="SUPFAM" id="SSF48371">
    <property type="entry name" value="ARM repeat"/>
    <property type="match status" value="1"/>
</dbReference>
<reference evidence="18 19" key="1">
    <citation type="submission" date="2020-01" db="EMBL/GenBank/DDBJ databases">
        <authorList>
            <person name="Chen J."/>
            <person name="Zhu S."/>
            <person name="Yang J."/>
        </authorList>
    </citation>
    <scope>NUCLEOTIDE SEQUENCE [LARGE SCALE GENOMIC DNA]</scope>
    <source>
        <strain evidence="18 19">345S023</strain>
    </source>
</reference>
<dbReference type="Gene3D" id="1.10.390.10">
    <property type="entry name" value="Neutral Protease Domain 2"/>
    <property type="match status" value="1"/>
</dbReference>
<dbReference type="InterPro" id="IPR027268">
    <property type="entry name" value="Peptidase_M4/M1_CTD_sf"/>
</dbReference>
<dbReference type="InterPro" id="IPR016024">
    <property type="entry name" value="ARM-type_fold"/>
</dbReference>
<keyword evidence="8 14" id="KW-0479">Metal-binding</keyword>
<dbReference type="GO" id="GO:0006508">
    <property type="term" value="P:proteolysis"/>
    <property type="evidence" value="ECO:0007669"/>
    <property type="project" value="UniProtKB-KW"/>
</dbReference>
<dbReference type="InterPro" id="IPR001930">
    <property type="entry name" value="Peptidase_M1"/>
</dbReference>
<evidence type="ECO:0000256" key="6">
    <source>
        <dbReference type="ARBA" id="ARBA00022490"/>
    </source>
</evidence>
<feature type="binding site" evidence="14">
    <location>
        <position position="343"/>
    </location>
    <ligand>
        <name>Zn(2+)</name>
        <dbReference type="ChEBI" id="CHEBI:29105"/>
        <note>catalytic</note>
    </ligand>
</feature>
<proteinExistence type="inferred from homology"/>
<dbReference type="Gene3D" id="2.60.40.1730">
    <property type="entry name" value="tricorn interacting facor f3 domain"/>
    <property type="match status" value="1"/>
</dbReference>
<dbReference type="InterPro" id="IPR038502">
    <property type="entry name" value="M1_LTA-4_hydro/amino_C_sf"/>
</dbReference>
<dbReference type="Gene3D" id="3.30.2010.30">
    <property type="match status" value="1"/>
</dbReference>
<feature type="binding site" evidence="14">
    <location>
        <position position="347"/>
    </location>
    <ligand>
        <name>Zn(2+)</name>
        <dbReference type="ChEBI" id="CHEBI:29105"/>
        <note>catalytic</note>
    </ligand>
</feature>
<dbReference type="Gene3D" id="1.25.40.320">
    <property type="entry name" value="Peptidase M1, leukotriene A4 hydrolase/aminopeptidase C-terminal domain"/>
    <property type="match status" value="1"/>
</dbReference>